<reference evidence="1" key="1">
    <citation type="submission" date="2021-05" db="EMBL/GenBank/DDBJ databases">
        <authorList>
            <person name="Alioto T."/>
            <person name="Alioto T."/>
            <person name="Gomez Garrido J."/>
        </authorList>
    </citation>
    <scope>NUCLEOTIDE SEQUENCE</scope>
</reference>
<dbReference type="EMBL" id="HBUF01340473">
    <property type="protein sequence ID" value="CAG6702388.1"/>
    <property type="molecule type" value="Transcribed_RNA"/>
</dbReference>
<protein>
    <submittedName>
        <fullName evidence="1">Uncharacterized protein</fullName>
    </submittedName>
</protein>
<dbReference type="EMBL" id="HBUF01340474">
    <property type="protein sequence ID" value="CAG6702393.1"/>
    <property type="molecule type" value="Transcribed_RNA"/>
</dbReference>
<proteinExistence type="predicted"/>
<sequence length="114" mass="12743">MKFSWFVFRPGRFGGGWTGGWTMPLTGSSRGSSRAGGSPPLLKPDFTSIFLVDSIVRVLNSTQIAAQHFHTPRFIADVSRINVYNLTRELETLFMQNDGVDSNYYLKTALQHAT</sequence>
<evidence type="ECO:0000313" key="1">
    <source>
        <dbReference type="EMBL" id="CAG6702393.1"/>
    </source>
</evidence>
<organism evidence="1">
    <name type="scientific">Cacopsylla melanoneura</name>
    <dbReference type="NCBI Taxonomy" id="428564"/>
    <lineage>
        <taxon>Eukaryota</taxon>
        <taxon>Metazoa</taxon>
        <taxon>Ecdysozoa</taxon>
        <taxon>Arthropoda</taxon>
        <taxon>Hexapoda</taxon>
        <taxon>Insecta</taxon>
        <taxon>Pterygota</taxon>
        <taxon>Neoptera</taxon>
        <taxon>Paraneoptera</taxon>
        <taxon>Hemiptera</taxon>
        <taxon>Sternorrhyncha</taxon>
        <taxon>Psylloidea</taxon>
        <taxon>Psyllidae</taxon>
        <taxon>Psyllinae</taxon>
        <taxon>Cacopsylla</taxon>
    </lineage>
</organism>
<accession>A0A8D8XNY9</accession>
<name>A0A8D8XNY9_9HEMI</name>
<dbReference type="AlphaFoldDB" id="A0A8D8XNY9"/>